<evidence type="ECO:0000313" key="1">
    <source>
        <dbReference type="EMBL" id="RUS50653.1"/>
    </source>
</evidence>
<protein>
    <submittedName>
        <fullName evidence="3">Uncharacterized protein</fullName>
    </submittedName>
</protein>
<evidence type="ECO:0000313" key="5">
    <source>
        <dbReference type="Proteomes" id="UP000288623"/>
    </source>
</evidence>
<reference evidence="3 5" key="1">
    <citation type="submission" date="2014-11" db="EMBL/GenBank/DDBJ databases">
        <title>Genome sequence and analysis of novel Kurthia sp.</title>
        <authorList>
            <person name="Lawson J.N."/>
            <person name="Gonzalez J.E."/>
            <person name="Rinauldi L."/>
            <person name="Xuan Z."/>
            <person name="Firman A."/>
            <person name="Shaddox L."/>
            <person name="Trudeau A."/>
            <person name="Shah S."/>
            <person name="Reiman D."/>
        </authorList>
    </citation>
    <scope>NUCLEOTIDE SEQUENCE [LARGE SCALE GENOMIC DNA]</scope>
    <source>
        <strain evidence="3 5">3B1D</strain>
    </source>
</reference>
<dbReference type="EMBL" id="JTFC01000123">
    <property type="protein sequence ID" value="RUS50859.1"/>
    <property type="molecule type" value="Genomic_DNA"/>
</dbReference>
<evidence type="ECO:0000313" key="3">
    <source>
        <dbReference type="EMBL" id="RUS50659.1"/>
    </source>
</evidence>
<organism evidence="3 5">
    <name type="scientific">Candidatus Kurthia intestinigallinarum</name>
    <dbReference type="NCBI Taxonomy" id="1562256"/>
    <lineage>
        <taxon>Bacteria</taxon>
        <taxon>Bacillati</taxon>
        <taxon>Bacillota</taxon>
        <taxon>Bacilli</taxon>
        <taxon>Bacillales</taxon>
        <taxon>Caryophanaceae</taxon>
        <taxon>Kurthia</taxon>
    </lineage>
</organism>
<dbReference type="EMBL" id="JTFC01000127">
    <property type="protein sequence ID" value="RUS50653.1"/>
    <property type="molecule type" value="Genomic_DNA"/>
</dbReference>
<dbReference type="RefSeq" id="WP_126992092.1">
    <property type="nucleotide sequence ID" value="NZ_JTFC01000123.1"/>
</dbReference>
<keyword evidence="5" id="KW-1185">Reference proteome</keyword>
<evidence type="ECO:0000313" key="4">
    <source>
        <dbReference type="EMBL" id="RUS50859.1"/>
    </source>
</evidence>
<name>A0A433RPA7_9BACL</name>
<evidence type="ECO:0000313" key="2">
    <source>
        <dbReference type="EMBL" id="RUS50657.1"/>
    </source>
</evidence>
<comment type="caution">
    <text evidence="3">The sequence shown here is derived from an EMBL/GenBank/DDBJ whole genome shotgun (WGS) entry which is preliminary data.</text>
</comment>
<dbReference type="AlphaFoldDB" id="A0A433RPA7"/>
<accession>A0A433RPA7</accession>
<dbReference type="Proteomes" id="UP000288623">
    <property type="component" value="Unassembled WGS sequence"/>
</dbReference>
<gene>
    <name evidence="4" type="ORF">QI30_19030</name>
    <name evidence="3" type="ORF">QI30_19045</name>
    <name evidence="2" type="ORF">QI30_19060</name>
    <name evidence="1" type="ORF">QI30_19075</name>
</gene>
<dbReference type="EMBL" id="JTFC01000124">
    <property type="protein sequence ID" value="RUS50659.1"/>
    <property type="molecule type" value="Genomic_DNA"/>
</dbReference>
<proteinExistence type="predicted"/>
<sequence>MMNALEMINATVAKGNMGPKQDLLRKNAQYIESFERNNREEEYQAYVSSSKESENKVPCLGRF</sequence>
<dbReference type="EMBL" id="JTFC01000125">
    <property type="protein sequence ID" value="RUS50657.1"/>
    <property type="molecule type" value="Genomic_DNA"/>
</dbReference>